<dbReference type="SUPFAM" id="SSF48179">
    <property type="entry name" value="6-phosphogluconate dehydrogenase C-terminal domain-like"/>
    <property type="match status" value="1"/>
</dbReference>
<comment type="catalytic activity">
    <reaction evidence="4">
        <text>UDP-alpha-D-glucose + 2 NAD(+) + H2O = UDP-alpha-D-glucuronate + 2 NADH + 3 H(+)</text>
        <dbReference type="Rhea" id="RHEA:23596"/>
        <dbReference type="ChEBI" id="CHEBI:15377"/>
        <dbReference type="ChEBI" id="CHEBI:15378"/>
        <dbReference type="ChEBI" id="CHEBI:57540"/>
        <dbReference type="ChEBI" id="CHEBI:57945"/>
        <dbReference type="ChEBI" id="CHEBI:58052"/>
        <dbReference type="ChEBI" id="CHEBI:58885"/>
        <dbReference type="EC" id="1.1.1.22"/>
    </reaction>
</comment>
<comment type="similarity">
    <text evidence="2">Belongs to the UDP-glucose/GDP-mannose dehydrogenase family.</text>
</comment>
<dbReference type="GO" id="GO:0006065">
    <property type="term" value="P:UDP-glucuronate biosynthetic process"/>
    <property type="evidence" value="ECO:0007669"/>
    <property type="project" value="UniProtKB-UniPathway"/>
</dbReference>
<comment type="caution">
    <text evidence="7">The sequence shown here is derived from an EMBL/GenBank/DDBJ whole genome shotgun (WGS) entry which is preliminary data.</text>
</comment>
<evidence type="ECO:0000259" key="5">
    <source>
        <dbReference type="Pfam" id="PF00984"/>
    </source>
</evidence>
<dbReference type="InterPro" id="IPR001732">
    <property type="entry name" value="UDP-Glc/GDP-Man_DH_N"/>
</dbReference>
<proteinExistence type="inferred from homology"/>
<dbReference type="InterPro" id="IPR014026">
    <property type="entry name" value="UDP-Glc/GDP-Man_DH_dimer"/>
</dbReference>
<organism evidence="7">
    <name type="scientific">marine sediment metagenome</name>
    <dbReference type="NCBI Taxonomy" id="412755"/>
    <lineage>
        <taxon>unclassified sequences</taxon>
        <taxon>metagenomes</taxon>
        <taxon>ecological metagenomes</taxon>
    </lineage>
</organism>
<dbReference type="GO" id="GO:0003979">
    <property type="term" value="F:UDP-glucose 6-dehydrogenase activity"/>
    <property type="evidence" value="ECO:0007669"/>
    <property type="project" value="UniProtKB-EC"/>
</dbReference>
<dbReference type="GO" id="GO:0000271">
    <property type="term" value="P:polysaccharide biosynthetic process"/>
    <property type="evidence" value="ECO:0007669"/>
    <property type="project" value="InterPro"/>
</dbReference>
<gene>
    <name evidence="7" type="ORF">S01H4_53627</name>
</gene>
<dbReference type="UniPathway" id="UPA00038">
    <property type="reaction ID" value="UER00491"/>
</dbReference>
<feature type="domain" description="UDP-glucose/GDP-mannose dehydrogenase N-terminal" evidence="6">
    <location>
        <begin position="3"/>
        <end position="115"/>
    </location>
</feature>
<dbReference type="EMBL" id="BART01030779">
    <property type="protein sequence ID" value="GAH07238.1"/>
    <property type="molecule type" value="Genomic_DNA"/>
</dbReference>
<feature type="non-terminal residue" evidence="7">
    <location>
        <position position="1"/>
    </location>
</feature>
<dbReference type="InterPro" id="IPR028357">
    <property type="entry name" value="UDPglc_DH_bac"/>
</dbReference>
<dbReference type="AlphaFoldDB" id="X1EEY7"/>
<evidence type="ECO:0000256" key="3">
    <source>
        <dbReference type="ARBA" id="ARBA00012954"/>
    </source>
</evidence>
<dbReference type="EC" id="1.1.1.22" evidence="3"/>
<sequence>DIRGGVEKSLVVFIAVGTPSREDGSADLRYVDEVADEIGRHLNGYKVIATKSTVPIGTGDRIRGIVEKHGADKLFDVVSNPEFLREGSAIEDFLRPNRVVIGADSEQAIAIMRDLYAPLYLMETPIVITNVASAEMIKYASNAFLAAKISFINEIAVVCERVGADVHQVARGMGLDRRIGSKFLHPGPGYGGSCFPKDTSALLQIAQEHDYQFEIVKAVLEVNRMQRERMLDKIRSMLPSLKGSTISVLGLSFKPNTDD</sequence>
<evidence type="ECO:0000259" key="6">
    <source>
        <dbReference type="Pfam" id="PF03721"/>
    </source>
</evidence>
<dbReference type="SUPFAM" id="SSF52413">
    <property type="entry name" value="UDP-glucose/GDP-mannose dehydrogenase C-terminal domain"/>
    <property type="match status" value="1"/>
</dbReference>
<comment type="pathway">
    <text evidence="1">Nucleotide-sugar biosynthesis; UDP-alpha-D-glucuronate biosynthesis; UDP-alpha-D-glucuronate from UDP-alpha-D-glucose: step 1/1.</text>
</comment>
<evidence type="ECO:0000313" key="7">
    <source>
        <dbReference type="EMBL" id="GAH07238.1"/>
    </source>
</evidence>
<dbReference type="InterPro" id="IPR008927">
    <property type="entry name" value="6-PGluconate_DH-like_C_sf"/>
</dbReference>
<feature type="domain" description="UDP-glucose/GDP-mannose dehydrogenase dimerisation" evidence="5">
    <location>
        <begin position="133"/>
        <end position="224"/>
    </location>
</feature>
<dbReference type="Gene3D" id="1.20.5.100">
    <property type="entry name" value="Cytochrome c1, transmembrane anchor, C-terminal"/>
    <property type="match status" value="1"/>
</dbReference>
<dbReference type="Pfam" id="PF03721">
    <property type="entry name" value="UDPG_MGDP_dh_N"/>
    <property type="match status" value="1"/>
</dbReference>
<name>X1EEY7_9ZZZZ</name>
<protein>
    <recommendedName>
        <fullName evidence="3">UDP-glucose 6-dehydrogenase</fullName>
        <ecNumber evidence="3">1.1.1.22</ecNumber>
    </recommendedName>
</protein>
<dbReference type="InterPro" id="IPR017476">
    <property type="entry name" value="UDP-Glc/GDP-Man"/>
</dbReference>
<dbReference type="PIRSF" id="PIRSF000124">
    <property type="entry name" value="UDPglc_GDPman_dh"/>
    <property type="match status" value="1"/>
</dbReference>
<evidence type="ECO:0000256" key="4">
    <source>
        <dbReference type="ARBA" id="ARBA00047473"/>
    </source>
</evidence>
<evidence type="ECO:0000256" key="2">
    <source>
        <dbReference type="ARBA" id="ARBA00006601"/>
    </source>
</evidence>
<dbReference type="PANTHER" id="PTHR43750">
    <property type="entry name" value="UDP-GLUCOSE 6-DEHYDROGENASE TUAD"/>
    <property type="match status" value="1"/>
</dbReference>
<feature type="non-terminal residue" evidence="7">
    <location>
        <position position="259"/>
    </location>
</feature>
<evidence type="ECO:0000256" key="1">
    <source>
        <dbReference type="ARBA" id="ARBA00004701"/>
    </source>
</evidence>
<dbReference type="InterPro" id="IPR036220">
    <property type="entry name" value="UDP-Glc/GDP-Man_DH_C_sf"/>
</dbReference>
<accession>X1EEY7</accession>
<dbReference type="PANTHER" id="PTHR43750:SF3">
    <property type="entry name" value="UDP-GLUCOSE 6-DEHYDROGENASE TUAD"/>
    <property type="match status" value="1"/>
</dbReference>
<dbReference type="Gene3D" id="3.40.50.720">
    <property type="entry name" value="NAD(P)-binding Rossmann-like Domain"/>
    <property type="match status" value="2"/>
</dbReference>
<dbReference type="Pfam" id="PF00984">
    <property type="entry name" value="UDPG_MGDP_dh"/>
    <property type="match status" value="1"/>
</dbReference>
<dbReference type="InterPro" id="IPR036291">
    <property type="entry name" value="NAD(P)-bd_dom_sf"/>
</dbReference>
<dbReference type="NCBIfam" id="TIGR03026">
    <property type="entry name" value="NDP-sugDHase"/>
    <property type="match status" value="1"/>
</dbReference>
<dbReference type="SUPFAM" id="SSF51735">
    <property type="entry name" value="NAD(P)-binding Rossmann-fold domains"/>
    <property type="match status" value="1"/>
</dbReference>
<dbReference type="GO" id="GO:0051287">
    <property type="term" value="F:NAD binding"/>
    <property type="evidence" value="ECO:0007669"/>
    <property type="project" value="InterPro"/>
</dbReference>
<dbReference type="PIRSF" id="PIRSF500134">
    <property type="entry name" value="UDPglc_DH_bac"/>
    <property type="match status" value="1"/>
</dbReference>
<reference evidence="7" key="1">
    <citation type="journal article" date="2014" name="Front. Microbiol.">
        <title>High frequency of phylogenetically diverse reductive dehalogenase-homologous genes in deep subseafloor sedimentary metagenomes.</title>
        <authorList>
            <person name="Kawai M."/>
            <person name="Futagami T."/>
            <person name="Toyoda A."/>
            <person name="Takaki Y."/>
            <person name="Nishi S."/>
            <person name="Hori S."/>
            <person name="Arai W."/>
            <person name="Tsubouchi T."/>
            <person name="Morono Y."/>
            <person name="Uchiyama I."/>
            <person name="Ito T."/>
            <person name="Fujiyama A."/>
            <person name="Inagaki F."/>
            <person name="Takami H."/>
        </authorList>
    </citation>
    <scope>NUCLEOTIDE SEQUENCE</scope>
    <source>
        <strain evidence="7">Expedition CK06-06</strain>
    </source>
</reference>